<gene>
    <name evidence="1" type="ORF">EVEC_LOCUS9969</name>
</gene>
<sequence>MGFLSLEMEKCNFAQLLAYFFPDRCIVSELLCARRVRLMSAGESLSDDAWKLLGEVRFALKLDVYVRLFL</sequence>
<organism evidence="3">
    <name type="scientific">Enterobius vermicularis</name>
    <name type="common">Human pinworm</name>
    <dbReference type="NCBI Taxonomy" id="51028"/>
    <lineage>
        <taxon>Eukaryota</taxon>
        <taxon>Metazoa</taxon>
        <taxon>Ecdysozoa</taxon>
        <taxon>Nematoda</taxon>
        <taxon>Chromadorea</taxon>
        <taxon>Rhabditida</taxon>
        <taxon>Spirurina</taxon>
        <taxon>Oxyuridomorpha</taxon>
        <taxon>Oxyuroidea</taxon>
        <taxon>Oxyuridae</taxon>
        <taxon>Enterobius</taxon>
    </lineage>
</organism>
<proteinExistence type="predicted"/>
<keyword evidence="2" id="KW-1185">Reference proteome</keyword>
<dbReference type="Proteomes" id="UP000274131">
    <property type="component" value="Unassembled WGS sequence"/>
</dbReference>
<dbReference type="WBParaSite" id="EVEC_0001062601-mRNA-1">
    <property type="protein sequence ID" value="EVEC_0001062601-mRNA-1"/>
    <property type="gene ID" value="EVEC_0001062601"/>
</dbReference>
<evidence type="ECO:0000313" key="2">
    <source>
        <dbReference type="Proteomes" id="UP000274131"/>
    </source>
</evidence>
<evidence type="ECO:0000313" key="3">
    <source>
        <dbReference type="WBParaSite" id="EVEC_0001062601-mRNA-1"/>
    </source>
</evidence>
<name>A0A0N4VIH3_ENTVE</name>
<dbReference type="AlphaFoldDB" id="A0A0N4VIH3"/>
<reference evidence="3" key="1">
    <citation type="submission" date="2017-02" db="UniProtKB">
        <authorList>
            <consortium name="WormBaseParasite"/>
        </authorList>
    </citation>
    <scope>IDENTIFICATION</scope>
</reference>
<protein>
    <submittedName>
        <fullName evidence="1 3">Uncharacterized protein</fullName>
    </submittedName>
</protein>
<dbReference type="EMBL" id="UXUI01010426">
    <property type="protein sequence ID" value="VDD95218.1"/>
    <property type="molecule type" value="Genomic_DNA"/>
</dbReference>
<evidence type="ECO:0000313" key="1">
    <source>
        <dbReference type="EMBL" id="VDD95218.1"/>
    </source>
</evidence>
<reference evidence="1 2" key="2">
    <citation type="submission" date="2018-10" db="EMBL/GenBank/DDBJ databases">
        <authorList>
            <consortium name="Pathogen Informatics"/>
        </authorList>
    </citation>
    <scope>NUCLEOTIDE SEQUENCE [LARGE SCALE GENOMIC DNA]</scope>
</reference>
<accession>A0A0N4VIH3</accession>